<evidence type="ECO:0000256" key="5">
    <source>
        <dbReference type="ARBA" id="ARBA00023110"/>
    </source>
</evidence>
<dbReference type="EC" id="5.2.1.8" evidence="3"/>
<dbReference type="InterPro" id="IPR000297">
    <property type="entry name" value="PPIase_PpiC"/>
</dbReference>
<dbReference type="InterPro" id="IPR046357">
    <property type="entry name" value="PPIase_dom_sf"/>
</dbReference>
<sequence length="281" mass="29659">MPSPMKSVIAAVLAIGLSVPALAAEQDAGTVVATVGETEITLGEMIMMASQLPQEYQALPDDVLFDALLDELVRQTAVANTLDGAVPEIARIALLNERRAILASAAMNEIATAAVTDEAITDAYQAQYASAEPETEYNASHILVETEEEAAELKAALDTGADFTELAKEKSTGPSGPSGGELGWFTAGMMVKPFEDAVMSMEAGTVSDPVETQFGWHVIRLNETRDKPAPELDAVRGEIAGALQKAAVEAAVAKITEEATVTRTETEIDPAALRNMQLLTD</sequence>
<dbReference type="PANTHER" id="PTHR47245">
    <property type="entry name" value="PEPTIDYLPROLYL ISOMERASE"/>
    <property type="match status" value="1"/>
</dbReference>
<evidence type="ECO:0000256" key="9">
    <source>
        <dbReference type="SAM" id="SignalP"/>
    </source>
</evidence>
<evidence type="ECO:0000256" key="3">
    <source>
        <dbReference type="ARBA" id="ARBA00013194"/>
    </source>
</evidence>
<dbReference type="InterPro" id="IPR050245">
    <property type="entry name" value="PrsA_foldase"/>
</dbReference>
<evidence type="ECO:0000313" key="11">
    <source>
        <dbReference type="EMBL" id="MBB4021572.1"/>
    </source>
</evidence>
<dbReference type="PROSITE" id="PS50198">
    <property type="entry name" value="PPIC_PPIASE_2"/>
    <property type="match status" value="1"/>
</dbReference>
<dbReference type="RefSeq" id="WP_054537578.1">
    <property type="nucleotide sequence ID" value="NZ_JACIEQ010000001.1"/>
</dbReference>
<dbReference type="AlphaFoldDB" id="A0A840CBX6"/>
<feature type="domain" description="PpiC" evidence="10">
    <location>
        <begin position="134"/>
        <end position="223"/>
    </location>
</feature>
<accession>A0A840CBX6</accession>
<evidence type="ECO:0000256" key="2">
    <source>
        <dbReference type="ARBA" id="ARBA00007656"/>
    </source>
</evidence>
<evidence type="ECO:0000313" key="12">
    <source>
        <dbReference type="Proteomes" id="UP000585681"/>
    </source>
</evidence>
<keyword evidence="5 8" id="KW-0697">Rotamase</keyword>
<organism evidence="11 12">
    <name type="scientific">Actibacterium naphthalenivorans</name>
    <dbReference type="NCBI Taxonomy" id="1614693"/>
    <lineage>
        <taxon>Bacteria</taxon>
        <taxon>Pseudomonadati</taxon>
        <taxon>Pseudomonadota</taxon>
        <taxon>Alphaproteobacteria</taxon>
        <taxon>Rhodobacterales</taxon>
        <taxon>Roseobacteraceae</taxon>
        <taxon>Actibacterium</taxon>
    </lineage>
</organism>
<dbReference type="SUPFAM" id="SSF109998">
    <property type="entry name" value="Triger factor/SurA peptide-binding domain-like"/>
    <property type="match status" value="1"/>
</dbReference>
<comment type="similarity">
    <text evidence="2">Belongs to the PpiC/parvulin rotamase family.</text>
</comment>
<dbReference type="Gene3D" id="3.10.50.40">
    <property type="match status" value="1"/>
</dbReference>
<reference evidence="11" key="1">
    <citation type="submission" date="2020-08" db="EMBL/GenBank/DDBJ databases">
        <title>Genomic Encyclopedia of Type Strains, Phase IV (KMG-IV): sequencing the most valuable type-strain genomes for metagenomic binning, comparative biology and taxonomic classification.</title>
        <authorList>
            <person name="Goeker M."/>
        </authorList>
    </citation>
    <scope>NUCLEOTIDE SEQUENCE [LARGE SCALE GENOMIC DNA]</scope>
    <source>
        <strain evidence="11">DSM 105040</strain>
    </source>
</reference>
<comment type="caution">
    <text evidence="11">The sequence shown here is derived from an EMBL/GenBank/DDBJ whole genome shotgun (WGS) entry which is preliminary data.</text>
</comment>
<evidence type="ECO:0000256" key="1">
    <source>
        <dbReference type="ARBA" id="ARBA00000971"/>
    </source>
</evidence>
<evidence type="ECO:0000256" key="8">
    <source>
        <dbReference type="PROSITE-ProRule" id="PRU00278"/>
    </source>
</evidence>
<dbReference type="GO" id="GO:0003755">
    <property type="term" value="F:peptidyl-prolyl cis-trans isomerase activity"/>
    <property type="evidence" value="ECO:0007669"/>
    <property type="project" value="UniProtKB-KW"/>
</dbReference>
<name>A0A840CBX6_9RHOB</name>
<evidence type="ECO:0000256" key="4">
    <source>
        <dbReference type="ARBA" id="ARBA00018370"/>
    </source>
</evidence>
<feature type="chain" id="PRO_5032829095" description="Parvulin-like PPIase" evidence="9">
    <location>
        <begin position="24"/>
        <end position="281"/>
    </location>
</feature>
<evidence type="ECO:0000256" key="6">
    <source>
        <dbReference type="ARBA" id="ARBA00030642"/>
    </source>
</evidence>
<keyword evidence="8 11" id="KW-0413">Isomerase</keyword>
<keyword evidence="12" id="KW-1185">Reference proteome</keyword>
<evidence type="ECO:0000259" key="10">
    <source>
        <dbReference type="PROSITE" id="PS50198"/>
    </source>
</evidence>
<comment type="catalytic activity">
    <reaction evidence="1">
        <text>[protein]-peptidylproline (omega=180) = [protein]-peptidylproline (omega=0)</text>
        <dbReference type="Rhea" id="RHEA:16237"/>
        <dbReference type="Rhea" id="RHEA-COMP:10747"/>
        <dbReference type="Rhea" id="RHEA-COMP:10748"/>
        <dbReference type="ChEBI" id="CHEBI:83833"/>
        <dbReference type="ChEBI" id="CHEBI:83834"/>
        <dbReference type="EC" id="5.2.1.8"/>
    </reaction>
</comment>
<dbReference type="EMBL" id="JACIEQ010000001">
    <property type="protein sequence ID" value="MBB4021572.1"/>
    <property type="molecule type" value="Genomic_DNA"/>
</dbReference>
<dbReference type="Proteomes" id="UP000585681">
    <property type="component" value="Unassembled WGS sequence"/>
</dbReference>
<dbReference type="InterPro" id="IPR027304">
    <property type="entry name" value="Trigger_fact/SurA_dom_sf"/>
</dbReference>
<evidence type="ECO:0000256" key="7">
    <source>
        <dbReference type="ARBA" id="ARBA00031484"/>
    </source>
</evidence>
<protein>
    <recommendedName>
        <fullName evidence="4">Parvulin-like PPIase</fullName>
        <ecNumber evidence="3">5.2.1.8</ecNumber>
    </recommendedName>
    <alternativeName>
        <fullName evidence="6">Peptidyl-prolyl cis-trans isomerase plp</fullName>
    </alternativeName>
    <alternativeName>
        <fullName evidence="7">Rotamase plp</fullName>
    </alternativeName>
</protein>
<keyword evidence="9" id="KW-0732">Signal</keyword>
<proteinExistence type="inferred from homology"/>
<feature type="signal peptide" evidence="9">
    <location>
        <begin position="1"/>
        <end position="23"/>
    </location>
</feature>
<dbReference type="PANTHER" id="PTHR47245:SF2">
    <property type="entry name" value="PEPTIDYL-PROLYL CIS-TRANS ISOMERASE HP_0175-RELATED"/>
    <property type="match status" value="1"/>
</dbReference>
<dbReference type="Pfam" id="PF13616">
    <property type="entry name" value="Rotamase_3"/>
    <property type="match status" value="1"/>
</dbReference>
<dbReference type="SUPFAM" id="SSF54534">
    <property type="entry name" value="FKBP-like"/>
    <property type="match status" value="1"/>
</dbReference>
<gene>
    <name evidence="11" type="ORF">GGR17_001363</name>
</gene>